<dbReference type="PANTHER" id="PTHR13155:SF1">
    <property type="entry name" value="A-KINASE ANCHOR PROTEIN 10, MITOCHONDRIAL"/>
    <property type="match status" value="1"/>
</dbReference>
<dbReference type="AlphaFoldDB" id="A0A2J7Q8L5"/>
<dbReference type="GO" id="GO:0008104">
    <property type="term" value="P:intracellular protein localization"/>
    <property type="evidence" value="ECO:0007669"/>
    <property type="project" value="TreeGrafter"/>
</dbReference>
<protein>
    <recommendedName>
        <fullName evidence="2">RGS domain-containing protein</fullName>
    </recommendedName>
</protein>
<name>A0A2J7Q8L5_9NEOP</name>
<dbReference type="PROSITE" id="PS50132">
    <property type="entry name" value="RGS"/>
    <property type="match status" value="3"/>
</dbReference>
<feature type="region of interest" description="Disordered" evidence="1">
    <location>
        <begin position="181"/>
        <end position="209"/>
    </location>
</feature>
<feature type="region of interest" description="Disordered" evidence="1">
    <location>
        <begin position="1"/>
        <end position="26"/>
    </location>
</feature>
<feature type="domain" description="RGS" evidence="2">
    <location>
        <begin position="86"/>
        <end position="123"/>
    </location>
</feature>
<dbReference type="InParanoid" id="A0A2J7Q8L5"/>
<dbReference type="Gene3D" id="1.10.167.10">
    <property type="entry name" value="Regulator of G-protein Signalling 4, domain 2"/>
    <property type="match status" value="2"/>
</dbReference>
<comment type="caution">
    <text evidence="3">The sequence shown here is derived from an EMBL/GenBank/DDBJ whole genome shotgun (WGS) entry which is preliminary data.</text>
</comment>
<reference evidence="3 4" key="1">
    <citation type="submission" date="2017-12" db="EMBL/GenBank/DDBJ databases">
        <title>Hemimetabolous genomes reveal molecular basis of termite eusociality.</title>
        <authorList>
            <person name="Harrison M.C."/>
            <person name="Jongepier E."/>
            <person name="Robertson H.M."/>
            <person name="Arning N."/>
            <person name="Bitard-Feildel T."/>
            <person name="Chao H."/>
            <person name="Childers C.P."/>
            <person name="Dinh H."/>
            <person name="Doddapaneni H."/>
            <person name="Dugan S."/>
            <person name="Gowin J."/>
            <person name="Greiner C."/>
            <person name="Han Y."/>
            <person name="Hu H."/>
            <person name="Hughes D.S.T."/>
            <person name="Huylmans A.-K."/>
            <person name="Kemena C."/>
            <person name="Kremer L.P.M."/>
            <person name="Lee S.L."/>
            <person name="Lopez-Ezquerra A."/>
            <person name="Mallet L."/>
            <person name="Monroy-Kuhn J.M."/>
            <person name="Moser A."/>
            <person name="Murali S.C."/>
            <person name="Muzny D.M."/>
            <person name="Otani S."/>
            <person name="Piulachs M.-D."/>
            <person name="Poelchau M."/>
            <person name="Qu J."/>
            <person name="Schaub F."/>
            <person name="Wada-Katsumata A."/>
            <person name="Worley K.C."/>
            <person name="Xie Q."/>
            <person name="Ylla G."/>
            <person name="Poulsen M."/>
            <person name="Gibbs R.A."/>
            <person name="Schal C."/>
            <person name="Richards S."/>
            <person name="Belles X."/>
            <person name="Korb J."/>
            <person name="Bornberg-Bauer E."/>
        </authorList>
    </citation>
    <scope>NUCLEOTIDE SEQUENCE [LARGE SCALE GENOMIC DNA]</scope>
    <source>
        <tissue evidence="3">Whole body</tissue>
    </source>
</reference>
<dbReference type="InterPro" id="IPR044926">
    <property type="entry name" value="RGS_subdomain_2"/>
</dbReference>
<dbReference type="PANTHER" id="PTHR13155">
    <property type="entry name" value="A-KINASE ANCHOR PROTEINS"/>
    <property type="match status" value="1"/>
</dbReference>
<feature type="domain" description="RGS" evidence="2">
    <location>
        <begin position="413"/>
        <end position="539"/>
    </location>
</feature>
<proteinExistence type="predicted"/>
<feature type="compositionally biased region" description="Polar residues" evidence="1">
    <location>
        <begin position="197"/>
        <end position="209"/>
    </location>
</feature>
<dbReference type="FunFam" id="1.10.167.10:FF:000005">
    <property type="entry name" value="Putative A-kinase anchor protein 10 mitochondrial"/>
    <property type="match status" value="1"/>
</dbReference>
<dbReference type="GO" id="GO:0005739">
    <property type="term" value="C:mitochondrion"/>
    <property type="evidence" value="ECO:0007669"/>
    <property type="project" value="TreeGrafter"/>
</dbReference>
<dbReference type="CDD" id="cd08721">
    <property type="entry name" value="RGS_AKAP2_2"/>
    <property type="match status" value="1"/>
</dbReference>
<evidence type="ECO:0000256" key="1">
    <source>
        <dbReference type="SAM" id="MobiDB-lite"/>
    </source>
</evidence>
<evidence type="ECO:0000259" key="2">
    <source>
        <dbReference type="PROSITE" id="PS50132"/>
    </source>
</evidence>
<evidence type="ECO:0000313" key="4">
    <source>
        <dbReference type="Proteomes" id="UP000235965"/>
    </source>
</evidence>
<dbReference type="InterPro" id="IPR036305">
    <property type="entry name" value="RGS_sf"/>
</dbReference>
<dbReference type="InterPro" id="IPR037719">
    <property type="entry name" value="AKAP10_AKB_dom"/>
</dbReference>
<dbReference type="FunCoup" id="A0A2J7Q8L5">
    <property type="interactions" value="1883"/>
</dbReference>
<evidence type="ECO:0000313" key="3">
    <source>
        <dbReference type="EMBL" id="PNF24924.1"/>
    </source>
</evidence>
<dbReference type="EMBL" id="NEVH01016952">
    <property type="protein sequence ID" value="PNF24924.1"/>
    <property type="molecule type" value="Genomic_DNA"/>
</dbReference>
<dbReference type="GO" id="GO:0051018">
    <property type="term" value="F:protein kinase A binding"/>
    <property type="evidence" value="ECO:0007669"/>
    <property type="project" value="InterPro"/>
</dbReference>
<dbReference type="InterPro" id="IPR016137">
    <property type="entry name" value="RGS"/>
</dbReference>
<feature type="compositionally biased region" description="Low complexity" evidence="1">
    <location>
        <begin position="17"/>
        <end position="26"/>
    </location>
</feature>
<dbReference type="SUPFAM" id="SSF48097">
    <property type="entry name" value="Regulator of G-protein signaling, RGS"/>
    <property type="match status" value="2"/>
</dbReference>
<dbReference type="SMART" id="SM00315">
    <property type="entry name" value="RGS"/>
    <property type="match status" value="2"/>
</dbReference>
<dbReference type="InterPro" id="IPR052246">
    <property type="entry name" value="Cell_Polariz_PKAAnc"/>
</dbReference>
<gene>
    <name evidence="3" type="ORF">B7P43_G10170</name>
</gene>
<dbReference type="OrthoDB" id="5584247at2759"/>
<accession>A0A2J7Q8L5</accession>
<dbReference type="Proteomes" id="UP000235965">
    <property type="component" value="Unassembled WGS sequence"/>
</dbReference>
<dbReference type="GO" id="GO:0005886">
    <property type="term" value="C:plasma membrane"/>
    <property type="evidence" value="ECO:0007669"/>
    <property type="project" value="TreeGrafter"/>
</dbReference>
<dbReference type="Pfam" id="PF00615">
    <property type="entry name" value="RGS"/>
    <property type="match status" value="2"/>
</dbReference>
<dbReference type="EMBL" id="NEVH01016952">
    <property type="protein sequence ID" value="PNF24925.1"/>
    <property type="molecule type" value="Genomic_DNA"/>
</dbReference>
<feature type="domain" description="RGS" evidence="2">
    <location>
        <begin position="335"/>
        <end position="399"/>
    </location>
</feature>
<sequence length="690" mass="76751">MLQFWKKSGQKDKGRASPSSVSPSKLSKFHTALPLSNGAVPVDSVDGFDSGPVGPLSGFQEEDLCVEAGNSKQQRAVASNSRLSKTLEEVLADKGALGYFIQYLEARGAFSHIKLWLDIESFKAAAGARDHADSTSRNAPAHEHEAKLCPSHYEPDELSLSTDSGSVFQLSLHSGGSTNDISARGTCIGTPDERQETTQSNVPPFQSPNISLTCRESTGNPLPSSVPNSRLTSSSCDLTCSYQCNIFGNNRPGNFNIDKTDSSSLESAVTSNCYKKLVGVSKSETDNAFIGCAVCGGESLSERISIDSSKDETTKSLSVGHSQLSQATVDDALRIFNKYISHEATHPVKVPDVIRDRVVAAICNDAGMVDAECFTELQEYIFQIMEKEYFNDFLRSDFHCKHQIDVLTSGNVALTDILYNETALFYFMEYMEQEGNQSLVEFWLATVNFEQHLIDKKGDYDPVEAQNDAIVLYDKYFSLQATCPLGYSDKIRFYVEHNICREEGPLPDCFRKPADIVFHVLEKNFLQPFLTSELYFKYLSELINTIQASPSLLPRLGKSGSECSSECSISIHNTLLAMEDTATPPRKVIRNVDDREMSIDSRQLYDPDTLWKRRHQMGLNFGRINALGRFETDIEPEPDRKEESRIAKVVKKLVNMEENKAKEEMAWQIAEMIVKDITNLTLGSNEQVNS</sequence>
<organism evidence="3 4">
    <name type="scientific">Cryptotermes secundus</name>
    <dbReference type="NCBI Taxonomy" id="105785"/>
    <lineage>
        <taxon>Eukaryota</taxon>
        <taxon>Metazoa</taxon>
        <taxon>Ecdysozoa</taxon>
        <taxon>Arthropoda</taxon>
        <taxon>Hexapoda</taxon>
        <taxon>Insecta</taxon>
        <taxon>Pterygota</taxon>
        <taxon>Neoptera</taxon>
        <taxon>Polyneoptera</taxon>
        <taxon>Dictyoptera</taxon>
        <taxon>Blattodea</taxon>
        <taxon>Blattoidea</taxon>
        <taxon>Termitoidae</taxon>
        <taxon>Kalotermitidae</taxon>
        <taxon>Cryptotermitinae</taxon>
        <taxon>Cryptotermes</taxon>
    </lineage>
</organism>
<dbReference type="STRING" id="105785.A0A2J7Q8L5"/>
<keyword evidence="4" id="KW-1185">Reference proteome</keyword>
<dbReference type="CDD" id="cd12804">
    <property type="entry name" value="AKAP10_AKB"/>
    <property type="match status" value="1"/>
</dbReference>